<sequence>MKRKPRVVYSARVTPAIRAKCVLGSVSENKLEPTSACGDPQRGGGGWGGNEASYALDMCSHFDFALKQKSHQQLSGVSASPNRVFCEVSGLTA</sequence>
<evidence type="ECO:0000313" key="2">
    <source>
        <dbReference type="Proteomes" id="UP000518266"/>
    </source>
</evidence>
<gene>
    <name evidence="1" type="ORF">F7725_006024</name>
</gene>
<dbReference type="EMBL" id="JAAKFY010000009">
    <property type="protein sequence ID" value="KAF3852669.1"/>
    <property type="molecule type" value="Genomic_DNA"/>
</dbReference>
<proteinExistence type="predicted"/>
<accession>A0A7J5YV98</accession>
<comment type="caution">
    <text evidence="1">The sequence shown here is derived from an EMBL/GenBank/DDBJ whole genome shotgun (WGS) entry which is preliminary data.</text>
</comment>
<reference evidence="1 2" key="1">
    <citation type="submission" date="2020-03" db="EMBL/GenBank/DDBJ databases">
        <title>Dissostichus mawsoni Genome sequencing and assembly.</title>
        <authorList>
            <person name="Park H."/>
        </authorList>
    </citation>
    <scope>NUCLEOTIDE SEQUENCE [LARGE SCALE GENOMIC DNA]</scope>
    <source>
        <strain evidence="1">DM0001</strain>
        <tissue evidence="1">Muscle</tissue>
    </source>
</reference>
<evidence type="ECO:0000313" key="1">
    <source>
        <dbReference type="EMBL" id="KAF3852669.1"/>
    </source>
</evidence>
<name>A0A7J5YV98_DISMA</name>
<dbReference type="Proteomes" id="UP000518266">
    <property type="component" value="Unassembled WGS sequence"/>
</dbReference>
<protein>
    <submittedName>
        <fullName evidence="1">Uncharacterized protein</fullName>
    </submittedName>
</protein>
<dbReference type="AlphaFoldDB" id="A0A7J5YV98"/>
<organism evidence="1 2">
    <name type="scientific">Dissostichus mawsoni</name>
    <name type="common">Antarctic cod</name>
    <dbReference type="NCBI Taxonomy" id="36200"/>
    <lineage>
        <taxon>Eukaryota</taxon>
        <taxon>Metazoa</taxon>
        <taxon>Chordata</taxon>
        <taxon>Craniata</taxon>
        <taxon>Vertebrata</taxon>
        <taxon>Euteleostomi</taxon>
        <taxon>Actinopterygii</taxon>
        <taxon>Neopterygii</taxon>
        <taxon>Teleostei</taxon>
        <taxon>Neoteleostei</taxon>
        <taxon>Acanthomorphata</taxon>
        <taxon>Eupercaria</taxon>
        <taxon>Perciformes</taxon>
        <taxon>Notothenioidei</taxon>
        <taxon>Nototheniidae</taxon>
        <taxon>Dissostichus</taxon>
    </lineage>
</organism>
<keyword evidence="2" id="KW-1185">Reference proteome</keyword>